<reference evidence="2 3" key="1">
    <citation type="submission" date="2019-06" db="EMBL/GenBank/DDBJ databases">
        <title>Whole genome shotgun sequence of Vibrio inusitatus NBRC 102082.</title>
        <authorList>
            <person name="Hosoyama A."/>
            <person name="Uohara A."/>
            <person name="Ohji S."/>
            <person name="Ichikawa N."/>
        </authorList>
    </citation>
    <scope>NUCLEOTIDE SEQUENCE [LARGE SCALE GENOMIC DNA]</scope>
    <source>
        <strain evidence="2 3">NBRC 102082</strain>
    </source>
</reference>
<keyword evidence="3" id="KW-1185">Reference proteome</keyword>
<sequence>MKAVLKISVWAILLFIAGLIALFLILQTSHSSWLTQQILSRITNNAIQIEESHYQYPDQLTLSRVTIPQPNDSVIAINNLQLNFEAQWRWPRPLSITDVLISGINLPEGIPDKKALDSLVQHWQPQHIEIRGMDFASNDVIARGIQLTYTPKAPYPEGYLNIDSEQVYWKGEAFDNFKARINYVKDKTQLDLVSFNWRGGEIQFIAEESNDGWVVNDALVRNMQLSEPLFSQSEPPPLIPLLEDIMLIEHIEIERSSWQANDLAFNQIHLQLSNWDLRKDLWTQDSSFQFAAESAAWHEQLLLEPQLSGQFSAHSIQFDKFSFLFEQGQFTTSGQLSQDSVLLNELEVKNLEWSIEDPDIHNAVMTSLDSLEKIEIEKLKVERSQIIDISTDNHWQASNINAEGRKLTLKKNGQWALWNGSFAVSANSLSAFGMTSIKPYLETDTTDGRWHVRQLFVPIDDGLIKADSTIDLGLASYPWQISVQAYGLPLERITHPLDTAIDWRGLADLTIDLGGLGGDELMLKHSLDGQVKIAPHDVQLTLPFSPKDKHSVIIPEVNIEANRGIVKVAEIQFVSQDLSGSIQGSVDLVDLERGDIKFHLSTDCLSLSSTLPQGRNQISMNCPKADTQEKP</sequence>
<dbReference type="OrthoDB" id="5912765at2"/>
<dbReference type="AlphaFoldDB" id="A0A4Y3HVZ1"/>
<evidence type="ECO:0000313" key="2">
    <source>
        <dbReference type="EMBL" id="GEA51276.1"/>
    </source>
</evidence>
<feature type="domain" description="AsmA" evidence="1">
    <location>
        <begin position="1"/>
        <end position="534"/>
    </location>
</feature>
<name>A0A4Y3HVZ1_9VIBR</name>
<gene>
    <name evidence="2" type="ORF">VIN01S_20800</name>
</gene>
<protein>
    <recommendedName>
        <fullName evidence="1">AsmA domain-containing protein</fullName>
    </recommendedName>
</protein>
<proteinExistence type="predicted"/>
<dbReference type="InterPro" id="IPR007844">
    <property type="entry name" value="AsmA"/>
</dbReference>
<comment type="caution">
    <text evidence="2">The sequence shown here is derived from an EMBL/GenBank/DDBJ whole genome shotgun (WGS) entry which is preliminary data.</text>
</comment>
<evidence type="ECO:0000259" key="1">
    <source>
        <dbReference type="Pfam" id="PF05170"/>
    </source>
</evidence>
<dbReference type="Proteomes" id="UP000318717">
    <property type="component" value="Unassembled WGS sequence"/>
</dbReference>
<accession>A0A4Y3HVZ1</accession>
<dbReference type="EMBL" id="BJLF01000009">
    <property type="protein sequence ID" value="GEA51276.1"/>
    <property type="molecule type" value="Genomic_DNA"/>
</dbReference>
<dbReference type="Pfam" id="PF05170">
    <property type="entry name" value="AsmA"/>
    <property type="match status" value="1"/>
</dbReference>
<dbReference type="RefSeq" id="WP_141345600.1">
    <property type="nucleotide sequence ID" value="NZ_BJLF01000009.1"/>
</dbReference>
<organism evidence="2 3">
    <name type="scientific">Vibrio inusitatus NBRC 102082</name>
    <dbReference type="NCBI Taxonomy" id="1219070"/>
    <lineage>
        <taxon>Bacteria</taxon>
        <taxon>Pseudomonadati</taxon>
        <taxon>Pseudomonadota</taxon>
        <taxon>Gammaproteobacteria</taxon>
        <taxon>Vibrionales</taxon>
        <taxon>Vibrionaceae</taxon>
        <taxon>Vibrio</taxon>
    </lineage>
</organism>
<evidence type="ECO:0000313" key="3">
    <source>
        <dbReference type="Proteomes" id="UP000318717"/>
    </source>
</evidence>